<dbReference type="Gene3D" id="3.40.50.150">
    <property type="entry name" value="Vaccinia Virus protein VP39"/>
    <property type="match status" value="1"/>
</dbReference>
<keyword evidence="2" id="KW-0808">Transferase</keyword>
<dbReference type="RefSeq" id="WP_202953408.1">
    <property type="nucleotide sequence ID" value="NZ_JAPCID010000019.1"/>
</dbReference>
<dbReference type="GO" id="GO:0032259">
    <property type="term" value="P:methylation"/>
    <property type="evidence" value="ECO:0007669"/>
    <property type="project" value="UniProtKB-KW"/>
</dbReference>
<protein>
    <submittedName>
        <fullName evidence="2">Methyltransferase domain-containing protein</fullName>
    </submittedName>
</protein>
<dbReference type="CDD" id="cd02440">
    <property type="entry name" value="AdoMet_MTases"/>
    <property type="match status" value="1"/>
</dbReference>
<dbReference type="GO" id="GO:0008168">
    <property type="term" value="F:methyltransferase activity"/>
    <property type="evidence" value="ECO:0007669"/>
    <property type="project" value="UniProtKB-KW"/>
</dbReference>
<accession>A0ABT4RKK8</accession>
<evidence type="ECO:0000313" key="3">
    <source>
        <dbReference type="Proteomes" id="UP001147700"/>
    </source>
</evidence>
<proteinExistence type="predicted"/>
<dbReference type="SUPFAM" id="SSF53335">
    <property type="entry name" value="S-adenosyl-L-methionine-dependent methyltransferases"/>
    <property type="match status" value="1"/>
</dbReference>
<evidence type="ECO:0000313" key="2">
    <source>
        <dbReference type="EMBL" id="MDA0138876.1"/>
    </source>
</evidence>
<evidence type="ECO:0000259" key="1">
    <source>
        <dbReference type="Pfam" id="PF13649"/>
    </source>
</evidence>
<name>A0ABT4RKK8_9ACTN</name>
<feature type="domain" description="Methyltransferase" evidence="1">
    <location>
        <begin position="51"/>
        <end position="140"/>
    </location>
</feature>
<reference evidence="2" key="1">
    <citation type="submission" date="2022-10" db="EMBL/GenBank/DDBJ databases">
        <title>The WGS of Solirubrobacter sp. CPCC 204708.</title>
        <authorList>
            <person name="Jiang Z."/>
        </authorList>
    </citation>
    <scope>NUCLEOTIDE SEQUENCE</scope>
    <source>
        <strain evidence="2">CPCC 204708</strain>
    </source>
</reference>
<dbReference type="Pfam" id="PF13649">
    <property type="entry name" value="Methyltransf_25"/>
    <property type="match status" value="1"/>
</dbReference>
<comment type="caution">
    <text evidence="2">The sequence shown here is derived from an EMBL/GenBank/DDBJ whole genome shotgun (WGS) entry which is preliminary data.</text>
</comment>
<dbReference type="Proteomes" id="UP001147700">
    <property type="component" value="Unassembled WGS sequence"/>
</dbReference>
<dbReference type="InterPro" id="IPR029063">
    <property type="entry name" value="SAM-dependent_MTases_sf"/>
</dbReference>
<organism evidence="2 3">
    <name type="scientific">Solirubrobacter deserti</name>
    <dbReference type="NCBI Taxonomy" id="2282478"/>
    <lineage>
        <taxon>Bacteria</taxon>
        <taxon>Bacillati</taxon>
        <taxon>Actinomycetota</taxon>
        <taxon>Thermoleophilia</taxon>
        <taxon>Solirubrobacterales</taxon>
        <taxon>Solirubrobacteraceae</taxon>
        <taxon>Solirubrobacter</taxon>
    </lineage>
</organism>
<gene>
    <name evidence="2" type="ORF">OJ962_15340</name>
</gene>
<keyword evidence="2" id="KW-0489">Methyltransferase</keyword>
<dbReference type="PANTHER" id="PTHR43591">
    <property type="entry name" value="METHYLTRANSFERASE"/>
    <property type="match status" value="1"/>
</dbReference>
<keyword evidence="3" id="KW-1185">Reference proteome</keyword>
<dbReference type="EMBL" id="JAPCID010000019">
    <property type="protein sequence ID" value="MDA0138876.1"/>
    <property type="molecule type" value="Genomic_DNA"/>
</dbReference>
<sequence>MTDLHQGFRGPTGTPVNELTAFLQEVDRLPGIQLVRRALAAAVRPAAGERVLDAGCGIGLQTRRLADEHPDAHVTGVDHNAELLAIAGRDPRPNLAWVRADLNGLDLPESSFDVICTERVLMYLPDSALDGLVRLLVPGGRVALFELDYGATMLAPGSARDAVVMRAQAALHAALPQPWAGRRLPRLLRDRGFTDIAARPFSFTVSEPVWRGIVLGTLQDLDRELNLWLAEQADAAARGEFVAAFTGMLCTGRRARSHAPSAAR</sequence>
<dbReference type="InterPro" id="IPR041698">
    <property type="entry name" value="Methyltransf_25"/>
</dbReference>